<dbReference type="Proteomes" id="UP000796880">
    <property type="component" value="Unassembled WGS sequence"/>
</dbReference>
<name>A0A8K0MF20_9ROSA</name>
<accession>A0A8K0MF20</accession>
<sequence length="115" mass="13180">MRLPLTSFARTQNDIIGKFKAMHTDWPTLKPFEEHNVDFESEEISSGDDKPVKAFGTFESPTPSAEPNETPQLDPPTLFELNQIDFFEKTIRFTQMKEARLSQITRVVEGELDFG</sequence>
<feature type="region of interest" description="Disordered" evidence="1">
    <location>
        <begin position="40"/>
        <end position="75"/>
    </location>
</feature>
<gene>
    <name evidence="2" type="ORF">FNV43_RR13336</name>
</gene>
<protein>
    <submittedName>
        <fullName evidence="2">Uncharacterized protein</fullName>
    </submittedName>
</protein>
<feature type="compositionally biased region" description="Polar residues" evidence="1">
    <location>
        <begin position="59"/>
        <end position="71"/>
    </location>
</feature>
<reference evidence="2" key="1">
    <citation type="submission" date="2020-03" db="EMBL/GenBank/DDBJ databases">
        <title>A high-quality chromosome-level genome assembly of a woody plant with both climbing and erect habits, Rhamnella rubrinervis.</title>
        <authorList>
            <person name="Lu Z."/>
            <person name="Yang Y."/>
            <person name="Zhu X."/>
            <person name="Sun Y."/>
        </authorList>
    </citation>
    <scope>NUCLEOTIDE SEQUENCE</scope>
    <source>
        <strain evidence="2">BYM</strain>
        <tissue evidence="2">Leaf</tissue>
    </source>
</reference>
<dbReference type="EMBL" id="VOIH02000006">
    <property type="protein sequence ID" value="KAF3443646.1"/>
    <property type="molecule type" value="Genomic_DNA"/>
</dbReference>
<proteinExistence type="predicted"/>
<dbReference type="AlphaFoldDB" id="A0A8K0MF20"/>
<evidence type="ECO:0000313" key="2">
    <source>
        <dbReference type="EMBL" id="KAF3443646.1"/>
    </source>
</evidence>
<evidence type="ECO:0000313" key="3">
    <source>
        <dbReference type="Proteomes" id="UP000796880"/>
    </source>
</evidence>
<evidence type="ECO:0000256" key="1">
    <source>
        <dbReference type="SAM" id="MobiDB-lite"/>
    </source>
</evidence>
<comment type="caution">
    <text evidence="2">The sequence shown here is derived from an EMBL/GenBank/DDBJ whole genome shotgun (WGS) entry which is preliminary data.</text>
</comment>
<keyword evidence="3" id="KW-1185">Reference proteome</keyword>
<organism evidence="2 3">
    <name type="scientific">Rhamnella rubrinervis</name>
    <dbReference type="NCBI Taxonomy" id="2594499"/>
    <lineage>
        <taxon>Eukaryota</taxon>
        <taxon>Viridiplantae</taxon>
        <taxon>Streptophyta</taxon>
        <taxon>Embryophyta</taxon>
        <taxon>Tracheophyta</taxon>
        <taxon>Spermatophyta</taxon>
        <taxon>Magnoliopsida</taxon>
        <taxon>eudicotyledons</taxon>
        <taxon>Gunneridae</taxon>
        <taxon>Pentapetalae</taxon>
        <taxon>rosids</taxon>
        <taxon>fabids</taxon>
        <taxon>Rosales</taxon>
        <taxon>Rhamnaceae</taxon>
        <taxon>rhamnoid group</taxon>
        <taxon>Rhamneae</taxon>
        <taxon>Rhamnella</taxon>
    </lineage>
</organism>